<protein>
    <submittedName>
        <fullName evidence="1">Uncharacterized protein</fullName>
    </submittedName>
</protein>
<dbReference type="AlphaFoldDB" id="X1D5Y6"/>
<dbReference type="EMBL" id="BART01020131">
    <property type="protein sequence ID" value="GAH00479.1"/>
    <property type="molecule type" value="Genomic_DNA"/>
</dbReference>
<organism evidence="1">
    <name type="scientific">marine sediment metagenome</name>
    <dbReference type="NCBI Taxonomy" id="412755"/>
    <lineage>
        <taxon>unclassified sequences</taxon>
        <taxon>metagenomes</taxon>
        <taxon>ecological metagenomes</taxon>
    </lineage>
</organism>
<gene>
    <name evidence="1" type="ORF">S01H4_37470</name>
</gene>
<feature type="non-terminal residue" evidence="1">
    <location>
        <position position="1"/>
    </location>
</feature>
<proteinExistence type="predicted"/>
<evidence type="ECO:0000313" key="1">
    <source>
        <dbReference type="EMBL" id="GAH00479.1"/>
    </source>
</evidence>
<reference evidence="1" key="1">
    <citation type="journal article" date="2014" name="Front. Microbiol.">
        <title>High frequency of phylogenetically diverse reductive dehalogenase-homologous genes in deep subseafloor sedimentary metagenomes.</title>
        <authorList>
            <person name="Kawai M."/>
            <person name="Futagami T."/>
            <person name="Toyoda A."/>
            <person name="Takaki Y."/>
            <person name="Nishi S."/>
            <person name="Hori S."/>
            <person name="Arai W."/>
            <person name="Tsubouchi T."/>
            <person name="Morono Y."/>
            <person name="Uchiyama I."/>
            <person name="Ito T."/>
            <person name="Fujiyama A."/>
            <person name="Inagaki F."/>
            <person name="Takami H."/>
        </authorList>
    </citation>
    <scope>NUCLEOTIDE SEQUENCE</scope>
    <source>
        <strain evidence="1">Expedition CK06-06</strain>
    </source>
</reference>
<accession>X1D5Y6</accession>
<name>X1D5Y6_9ZZZZ</name>
<sequence>VHREWEIPKGVRLDVPEYQLNELIKNGESETVEFKAKIGKREELIT</sequence>
<comment type="caution">
    <text evidence="1">The sequence shown here is derived from an EMBL/GenBank/DDBJ whole genome shotgun (WGS) entry which is preliminary data.</text>
</comment>